<name>A0A1I0AI65_9ACTN</name>
<feature type="domain" description="Erythromycin biosynthesis protein CIII-like N-terminal" evidence="6">
    <location>
        <begin position="22"/>
        <end position="221"/>
    </location>
</feature>
<dbReference type="Pfam" id="PF21036">
    <property type="entry name" value="EryCIII-like_N"/>
    <property type="match status" value="1"/>
</dbReference>
<evidence type="ECO:0000313" key="7">
    <source>
        <dbReference type="EMBL" id="SES93923.1"/>
    </source>
</evidence>
<dbReference type="GO" id="GO:0008194">
    <property type="term" value="F:UDP-glycosyltransferase activity"/>
    <property type="evidence" value="ECO:0007669"/>
    <property type="project" value="InterPro"/>
</dbReference>
<evidence type="ECO:0000256" key="2">
    <source>
        <dbReference type="ARBA" id="ARBA00022676"/>
    </source>
</evidence>
<keyword evidence="2" id="KW-0328">Glycosyltransferase</keyword>
<protein>
    <submittedName>
        <fullName evidence="7">UDP:flavonoid glycosyltransferase YjiC, YdhE family</fullName>
    </submittedName>
</protein>
<accession>A0A1I0AI65</accession>
<evidence type="ECO:0000256" key="4">
    <source>
        <dbReference type="SAM" id="SignalP"/>
    </source>
</evidence>
<dbReference type="InterPro" id="IPR002213">
    <property type="entry name" value="UDP_glucos_trans"/>
</dbReference>
<dbReference type="OrthoDB" id="5488434at2"/>
<dbReference type="Pfam" id="PF06722">
    <property type="entry name" value="EryCIII-like_C"/>
    <property type="match status" value="1"/>
</dbReference>
<gene>
    <name evidence="7" type="ORF">SAMN05421811_101805</name>
</gene>
<dbReference type="GO" id="GO:0017000">
    <property type="term" value="P:antibiotic biosynthetic process"/>
    <property type="evidence" value="ECO:0007669"/>
    <property type="project" value="UniProtKB-ARBA"/>
</dbReference>
<dbReference type="PANTHER" id="PTHR48050:SF13">
    <property type="entry name" value="STEROL 3-BETA-GLUCOSYLTRANSFERASE UGT80A2"/>
    <property type="match status" value="1"/>
</dbReference>
<evidence type="ECO:0000256" key="3">
    <source>
        <dbReference type="ARBA" id="ARBA00022679"/>
    </source>
</evidence>
<dbReference type="AlphaFoldDB" id="A0A1I0AI65"/>
<dbReference type="InterPro" id="IPR010610">
    <property type="entry name" value="EryCIII-like_C"/>
</dbReference>
<organism evidence="7 8">
    <name type="scientific">Nonomuraea wenchangensis</name>
    <dbReference type="NCBI Taxonomy" id="568860"/>
    <lineage>
        <taxon>Bacteria</taxon>
        <taxon>Bacillati</taxon>
        <taxon>Actinomycetota</taxon>
        <taxon>Actinomycetes</taxon>
        <taxon>Streptosporangiales</taxon>
        <taxon>Streptosporangiaceae</taxon>
        <taxon>Nonomuraea</taxon>
    </lineage>
</organism>
<dbReference type="InterPro" id="IPR048284">
    <property type="entry name" value="EryCIII-like_N"/>
</dbReference>
<keyword evidence="4" id="KW-0732">Signal</keyword>
<comment type="similarity">
    <text evidence="1">Belongs to the glycosyltransferase 28 family.</text>
</comment>
<dbReference type="EMBL" id="FOHX01000001">
    <property type="protein sequence ID" value="SES93923.1"/>
    <property type="molecule type" value="Genomic_DNA"/>
</dbReference>
<evidence type="ECO:0000313" key="8">
    <source>
        <dbReference type="Proteomes" id="UP000199361"/>
    </source>
</evidence>
<keyword evidence="3 7" id="KW-0808">Transferase</keyword>
<reference evidence="7 8" key="1">
    <citation type="submission" date="2016-10" db="EMBL/GenBank/DDBJ databases">
        <authorList>
            <person name="de Groot N.N."/>
        </authorList>
    </citation>
    <scope>NUCLEOTIDE SEQUENCE [LARGE SCALE GENOMIC DNA]</scope>
    <source>
        <strain evidence="7 8">CGMCC 4.5598</strain>
    </source>
</reference>
<dbReference type="CDD" id="cd03784">
    <property type="entry name" value="GT1_Gtf-like"/>
    <property type="match status" value="1"/>
</dbReference>
<sequence length="381" mass="39010">MRVIFTTWAWPSHLYAMVPLAWALRAAGHEVLVATQPELLETVRHTGLPAAAVGRDVDAPAAFHDIAFPSSAPPGEGARGGPRVVGLFAAIAEAMAPELVALGRGWRADLIVSESTCLAGPVAAAALGVPHVRHLFGTDLLGNAAPFLHQALGPLCDRLGLPGVDLAGVATVDPWPSGLQVPAPSRRIPLRYVPFNGPGRLPRPLPGGGGSGLPRVCVTWGTTPARVDKRLFLAGRVARALAGRARVVLAVTAEQRSLLGELPPDAHVVESVPLHLLLPRCEAVVCHGGAGTVLTALAQGLPLLLIPCLPDHVRHSAAVAGAGAGVALPAGTGDPELIAAALPDVLACGAAADGLRAELAARPSPAAVARELETLVQLADR</sequence>
<evidence type="ECO:0000256" key="1">
    <source>
        <dbReference type="ARBA" id="ARBA00006962"/>
    </source>
</evidence>
<keyword evidence="8" id="KW-1185">Reference proteome</keyword>
<feature type="signal peptide" evidence="4">
    <location>
        <begin position="1"/>
        <end position="23"/>
    </location>
</feature>
<feature type="domain" description="Erythromycin biosynthesis protein CIII-like C-terminal" evidence="5">
    <location>
        <begin position="245"/>
        <end position="375"/>
    </location>
</feature>
<dbReference type="InterPro" id="IPR050426">
    <property type="entry name" value="Glycosyltransferase_28"/>
</dbReference>
<evidence type="ECO:0000259" key="5">
    <source>
        <dbReference type="Pfam" id="PF06722"/>
    </source>
</evidence>
<dbReference type="Gene3D" id="3.40.50.2000">
    <property type="entry name" value="Glycogen Phosphorylase B"/>
    <property type="match status" value="2"/>
</dbReference>
<dbReference type="SUPFAM" id="SSF53756">
    <property type="entry name" value="UDP-Glycosyltransferase/glycogen phosphorylase"/>
    <property type="match status" value="1"/>
</dbReference>
<feature type="chain" id="PRO_5039618204" evidence="4">
    <location>
        <begin position="24"/>
        <end position="381"/>
    </location>
</feature>
<dbReference type="GO" id="GO:0016758">
    <property type="term" value="F:hexosyltransferase activity"/>
    <property type="evidence" value="ECO:0007669"/>
    <property type="project" value="UniProtKB-ARBA"/>
</dbReference>
<dbReference type="Proteomes" id="UP000199361">
    <property type="component" value="Unassembled WGS sequence"/>
</dbReference>
<proteinExistence type="inferred from homology"/>
<evidence type="ECO:0000259" key="6">
    <source>
        <dbReference type="Pfam" id="PF21036"/>
    </source>
</evidence>
<dbReference type="PANTHER" id="PTHR48050">
    <property type="entry name" value="STEROL 3-BETA-GLUCOSYLTRANSFERASE"/>
    <property type="match status" value="1"/>
</dbReference>
<dbReference type="STRING" id="568860.SAMN05421811_101805"/>